<sequence length="234" mass="26070">MGIPYFDAPCEAEAQCAALAKAGKVYAAASEDMDTLTFASPVLLRHLTFSEARKMPITEFKLEKVLAGLELSMAEFVDLCILLGCDYCDSIKGIGPHRAMALIKQHRKLETILENLDPKKHPVPEDWPYLSARQLFLEPEVADPTTLEFRWEAPNEEQLIDFLVREKGFGEDRVRKGIEKLQKHLKNATQGRLDGFFKPMANGAGVKRKAPPVAEKKATTKKGSKGGRAFKKAK</sequence>
<comment type="similarity">
    <text evidence="14">Belongs to the XPG/RAD2 endonuclease family. FEN1 subfamily.</text>
</comment>
<dbReference type="GO" id="GO:0005634">
    <property type="term" value="C:nucleus"/>
    <property type="evidence" value="ECO:0007669"/>
    <property type="project" value="TreeGrafter"/>
</dbReference>
<dbReference type="Gene3D" id="1.10.150.20">
    <property type="entry name" value="5' to 3' exonuclease, C-terminal subdomain"/>
    <property type="match status" value="1"/>
</dbReference>
<dbReference type="Proteomes" id="UP001150925">
    <property type="component" value="Unassembled WGS sequence"/>
</dbReference>
<keyword evidence="9" id="KW-0269">Exonuclease</keyword>
<evidence type="ECO:0000313" key="17">
    <source>
        <dbReference type="EMBL" id="KAJ1950768.1"/>
    </source>
</evidence>
<name>A0A9W8E487_9FUNG</name>
<keyword evidence="7" id="KW-0227">DNA damage</keyword>
<dbReference type="PRINTS" id="PR00853">
    <property type="entry name" value="XPGRADSUPER"/>
</dbReference>
<feature type="domain" description="XPG-I" evidence="16">
    <location>
        <begin position="1"/>
        <end position="71"/>
    </location>
</feature>
<protein>
    <submittedName>
        <fullName evidence="17">Elongation of fatty acids protein 2</fullName>
    </submittedName>
</protein>
<dbReference type="FunFam" id="1.10.150.20:FF:000009">
    <property type="entry name" value="Flap endonuclease 1"/>
    <property type="match status" value="1"/>
</dbReference>
<feature type="compositionally biased region" description="Basic residues" evidence="15">
    <location>
        <begin position="219"/>
        <end position="234"/>
    </location>
</feature>
<dbReference type="InterPro" id="IPR008918">
    <property type="entry name" value="HhH2"/>
</dbReference>
<keyword evidence="5" id="KW-0479">Metal-binding</keyword>
<dbReference type="InterPro" id="IPR006084">
    <property type="entry name" value="XPG/Rad2"/>
</dbReference>
<evidence type="ECO:0000256" key="15">
    <source>
        <dbReference type="SAM" id="MobiDB-lite"/>
    </source>
</evidence>
<keyword evidence="8" id="KW-0378">Hydrolase</keyword>
<evidence type="ECO:0000256" key="6">
    <source>
        <dbReference type="ARBA" id="ARBA00022759"/>
    </source>
</evidence>
<evidence type="ECO:0000256" key="2">
    <source>
        <dbReference type="ARBA" id="ARBA00022553"/>
    </source>
</evidence>
<evidence type="ECO:0000256" key="10">
    <source>
        <dbReference type="ARBA" id="ARBA00022842"/>
    </source>
</evidence>
<keyword evidence="6" id="KW-0255">Endonuclease</keyword>
<evidence type="ECO:0000256" key="7">
    <source>
        <dbReference type="ARBA" id="ARBA00022763"/>
    </source>
</evidence>
<keyword evidence="3" id="KW-0235">DNA replication</keyword>
<dbReference type="AlphaFoldDB" id="A0A9W8E487"/>
<dbReference type="GO" id="GO:0006260">
    <property type="term" value="P:DNA replication"/>
    <property type="evidence" value="ECO:0007669"/>
    <property type="project" value="UniProtKB-KW"/>
</dbReference>
<dbReference type="CDD" id="cd09907">
    <property type="entry name" value="H3TH_FEN1-Euk"/>
    <property type="match status" value="1"/>
</dbReference>
<dbReference type="SUPFAM" id="SSF47807">
    <property type="entry name" value="5' to 3' exonuclease, C-terminal subdomain"/>
    <property type="match status" value="1"/>
</dbReference>
<feature type="region of interest" description="Disordered" evidence="15">
    <location>
        <begin position="202"/>
        <end position="234"/>
    </location>
</feature>
<dbReference type="InterPro" id="IPR006086">
    <property type="entry name" value="XPG-I_dom"/>
</dbReference>
<evidence type="ECO:0000313" key="18">
    <source>
        <dbReference type="Proteomes" id="UP001150925"/>
    </source>
</evidence>
<dbReference type="GO" id="GO:0003677">
    <property type="term" value="F:DNA binding"/>
    <property type="evidence" value="ECO:0007669"/>
    <property type="project" value="InterPro"/>
</dbReference>
<dbReference type="GO" id="GO:0017108">
    <property type="term" value="F:5'-flap endonuclease activity"/>
    <property type="evidence" value="ECO:0007669"/>
    <property type="project" value="TreeGrafter"/>
</dbReference>
<dbReference type="GO" id="GO:0005737">
    <property type="term" value="C:cytoplasm"/>
    <property type="evidence" value="ECO:0007669"/>
    <property type="project" value="TreeGrafter"/>
</dbReference>
<dbReference type="GO" id="GO:0006281">
    <property type="term" value="P:DNA repair"/>
    <property type="evidence" value="ECO:0007669"/>
    <property type="project" value="UniProtKB-KW"/>
</dbReference>
<dbReference type="SUPFAM" id="SSF88723">
    <property type="entry name" value="PIN domain-like"/>
    <property type="match status" value="1"/>
</dbReference>
<evidence type="ECO:0000256" key="12">
    <source>
        <dbReference type="ARBA" id="ARBA00023204"/>
    </source>
</evidence>
<evidence type="ECO:0000259" key="16">
    <source>
        <dbReference type="SMART" id="SM00484"/>
    </source>
</evidence>
<dbReference type="Pfam" id="PF00867">
    <property type="entry name" value="XPG_I"/>
    <property type="match status" value="1"/>
</dbReference>
<dbReference type="SMART" id="SM00484">
    <property type="entry name" value="XPGI"/>
    <property type="match status" value="1"/>
</dbReference>
<evidence type="ECO:0000256" key="8">
    <source>
        <dbReference type="ARBA" id="ARBA00022801"/>
    </source>
</evidence>
<comment type="caution">
    <text evidence="17">The sequence shown here is derived from an EMBL/GenBank/DDBJ whole genome shotgun (WGS) entry which is preliminary data.</text>
</comment>
<evidence type="ECO:0000256" key="11">
    <source>
        <dbReference type="ARBA" id="ARBA00023128"/>
    </source>
</evidence>
<accession>A0A9W8E487</accession>
<evidence type="ECO:0000256" key="14">
    <source>
        <dbReference type="ARBA" id="ARBA00034726"/>
    </source>
</evidence>
<organism evidence="17 18">
    <name type="scientific">Dispira parvispora</name>
    <dbReference type="NCBI Taxonomy" id="1520584"/>
    <lineage>
        <taxon>Eukaryota</taxon>
        <taxon>Fungi</taxon>
        <taxon>Fungi incertae sedis</taxon>
        <taxon>Zoopagomycota</taxon>
        <taxon>Kickxellomycotina</taxon>
        <taxon>Dimargaritomycetes</taxon>
        <taxon>Dimargaritales</taxon>
        <taxon>Dimargaritaceae</taxon>
        <taxon>Dispira</taxon>
    </lineage>
</organism>
<dbReference type="PANTHER" id="PTHR11081:SF9">
    <property type="entry name" value="FLAP ENDONUCLEASE 1"/>
    <property type="match status" value="1"/>
</dbReference>
<evidence type="ECO:0000256" key="13">
    <source>
        <dbReference type="ARBA" id="ARBA00023242"/>
    </source>
</evidence>
<evidence type="ECO:0000256" key="9">
    <source>
        <dbReference type="ARBA" id="ARBA00022839"/>
    </source>
</evidence>
<proteinExistence type="inferred from homology"/>
<reference evidence="17" key="1">
    <citation type="submission" date="2022-07" db="EMBL/GenBank/DDBJ databases">
        <title>Phylogenomic reconstructions and comparative analyses of Kickxellomycotina fungi.</title>
        <authorList>
            <person name="Reynolds N.K."/>
            <person name="Stajich J.E."/>
            <person name="Barry K."/>
            <person name="Grigoriev I.V."/>
            <person name="Crous P."/>
            <person name="Smith M.E."/>
        </authorList>
    </citation>
    <scope>NUCLEOTIDE SEQUENCE</scope>
    <source>
        <strain evidence="17">RSA 1196</strain>
    </source>
</reference>
<dbReference type="OrthoDB" id="1937206at2759"/>
<dbReference type="EMBL" id="JANBPY010003646">
    <property type="protein sequence ID" value="KAJ1950768.1"/>
    <property type="molecule type" value="Genomic_DNA"/>
</dbReference>
<dbReference type="GO" id="GO:0008409">
    <property type="term" value="F:5'-3' exonuclease activity"/>
    <property type="evidence" value="ECO:0007669"/>
    <property type="project" value="TreeGrafter"/>
</dbReference>
<dbReference type="Gene3D" id="3.40.50.1010">
    <property type="entry name" value="5'-nuclease"/>
    <property type="match status" value="1"/>
</dbReference>
<dbReference type="InterPro" id="IPR029060">
    <property type="entry name" value="PIN-like_dom_sf"/>
</dbReference>
<keyword evidence="13" id="KW-0539">Nucleus</keyword>
<evidence type="ECO:0000256" key="3">
    <source>
        <dbReference type="ARBA" id="ARBA00022705"/>
    </source>
</evidence>
<evidence type="ECO:0000256" key="1">
    <source>
        <dbReference type="ARBA" id="ARBA00001946"/>
    </source>
</evidence>
<keyword evidence="11" id="KW-0496">Mitochondrion</keyword>
<comment type="cofactor">
    <cofactor evidence="1">
        <name>Mg(2+)</name>
        <dbReference type="ChEBI" id="CHEBI:18420"/>
    </cofactor>
</comment>
<dbReference type="PANTHER" id="PTHR11081">
    <property type="entry name" value="FLAP ENDONUCLEASE FAMILY MEMBER"/>
    <property type="match status" value="1"/>
</dbReference>
<dbReference type="InterPro" id="IPR036279">
    <property type="entry name" value="5-3_exonuclease_C_sf"/>
</dbReference>
<keyword evidence="4" id="KW-0540">Nuclease</keyword>
<keyword evidence="2" id="KW-0597">Phosphoprotein</keyword>
<gene>
    <name evidence="17" type="primary">FEN1_1</name>
    <name evidence="17" type="ORF">IWQ62_006515</name>
</gene>
<dbReference type="SMART" id="SM00279">
    <property type="entry name" value="HhH2"/>
    <property type="match status" value="1"/>
</dbReference>
<dbReference type="GO" id="GO:0046872">
    <property type="term" value="F:metal ion binding"/>
    <property type="evidence" value="ECO:0007669"/>
    <property type="project" value="UniProtKB-KW"/>
</dbReference>
<keyword evidence="12" id="KW-0234">DNA repair</keyword>
<evidence type="ECO:0000256" key="4">
    <source>
        <dbReference type="ARBA" id="ARBA00022722"/>
    </source>
</evidence>
<keyword evidence="10" id="KW-0460">Magnesium</keyword>
<keyword evidence="18" id="KW-1185">Reference proteome</keyword>
<evidence type="ECO:0000256" key="5">
    <source>
        <dbReference type="ARBA" id="ARBA00022723"/>
    </source>
</evidence>